<reference evidence="2 3" key="1">
    <citation type="journal article" date="2023" name="Hortic Res">
        <title>The complete reference genome for grapevine (Vitis vinifera L.) genetics and breeding.</title>
        <authorList>
            <person name="Shi X."/>
            <person name="Cao S."/>
            <person name="Wang X."/>
            <person name="Huang S."/>
            <person name="Wang Y."/>
            <person name="Liu Z."/>
            <person name="Liu W."/>
            <person name="Leng X."/>
            <person name="Peng Y."/>
            <person name="Wang N."/>
            <person name="Wang Y."/>
            <person name="Ma Z."/>
            <person name="Xu X."/>
            <person name="Zhang F."/>
            <person name="Xue H."/>
            <person name="Zhong H."/>
            <person name="Wang Y."/>
            <person name="Zhang K."/>
            <person name="Velt A."/>
            <person name="Avia K."/>
            <person name="Holtgrawe D."/>
            <person name="Grimplet J."/>
            <person name="Matus J.T."/>
            <person name="Ware D."/>
            <person name="Wu X."/>
            <person name="Wang H."/>
            <person name="Liu C."/>
            <person name="Fang Y."/>
            <person name="Rustenholz C."/>
            <person name="Cheng Z."/>
            <person name="Xiao H."/>
            <person name="Zhou Y."/>
        </authorList>
    </citation>
    <scope>NUCLEOTIDE SEQUENCE [LARGE SCALE GENOMIC DNA]</scope>
    <source>
        <strain evidence="3">cv. Pinot noir / PN40024</strain>
        <tissue evidence="2">Leaf</tissue>
    </source>
</reference>
<feature type="compositionally biased region" description="Basic and acidic residues" evidence="1">
    <location>
        <begin position="14"/>
        <end position="39"/>
    </location>
</feature>
<dbReference type="Proteomes" id="UP001227230">
    <property type="component" value="Chromosome 9"/>
</dbReference>
<organism evidence="2 3">
    <name type="scientific">Vitis vinifera</name>
    <name type="common">Grape</name>
    <dbReference type="NCBI Taxonomy" id="29760"/>
    <lineage>
        <taxon>Eukaryota</taxon>
        <taxon>Viridiplantae</taxon>
        <taxon>Streptophyta</taxon>
        <taxon>Embryophyta</taxon>
        <taxon>Tracheophyta</taxon>
        <taxon>Spermatophyta</taxon>
        <taxon>Magnoliopsida</taxon>
        <taxon>eudicotyledons</taxon>
        <taxon>Gunneridae</taxon>
        <taxon>Pentapetalae</taxon>
        <taxon>rosids</taxon>
        <taxon>Vitales</taxon>
        <taxon>Vitaceae</taxon>
        <taxon>Viteae</taxon>
        <taxon>Vitis</taxon>
    </lineage>
</organism>
<sequence>MNKASASHPHRSQRASEEEQEKRAGNFQEKRAVRSHAMEKSPVTEVQGLERKPSEDINASADAFIKRFRQHLLIQRLESIENYEQMLERGL</sequence>
<accession>A0ABY9CI55</accession>
<dbReference type="PANTHER" id="PTHR33098">
    <property type="entry name" value="COTTON FIBER (DUF761)"/>
    <property type="match status" value="1"/>
</dbReference>
<dbReference type="EMBL" id="CP126656">
    <property type="protein sequence ID" value="WJZ94776.1"/>
    <property type="molecule type" value="Genomic_DNA"/>
</dbReference>
<gene>
    <name evidence="2" type="ORF">VitviT2T_013605</name>
</gene>
<evidence type="ECO:0000313" key="3">
    <source>
        <dbReference type="Proteomes" id="UP001227230"/>
    </source>
</evidence>
<dbReference type="Pfam" id="PF05553">
    <property type="entry name" value="DUF761"/>
    <property type="match status" value="1"/>
</dbReference>
<name>A0ABY9CI55_VITVI</name>
<keyword evidence="3" id="KW-1185">Reference proteome</keyword>
<feature type="region of interest" description="Disordered" evidence="1">
    <location>
        <begin position="1"/>
        <end position="56"/>
    </location>
</feature>
<dbReference type="InterPro" id="IPR008480">
    <property type="entry name" value="DUF761_pln"/>
</dbReference>
<protein>
    <recommendedName>
        <fullName evidence="4">DUF761 domain-containing protein</fullName>
    </recommendedName>
</protein>
<evidence type="ECO:0000256" key="1">
    <source>
        <dbReference type="SAM" id="MobiDB-lite"/>
    </source>
</evidence>
<evidence type="ECO:0008006" key="4">
    <source>
        <dbReference type="Google" id="ProtNLM"/>
    </source>
</evidence>
<dbReference type="PANTHER" id="PTHR33098:SF46">
    <property type="entry name" value="COTTON FIBER PROTEIN"/>
    <property type="match status" value="1"/>
</dbReference>
<proteinExistence type="predicted"/>
<evidence type="ECO:0000313" key="2">
    <source>
        <dbReference type="EMBL" id="WJZ94776.1"/>
    </source>
</evidence>